<evidence type="ECO:0000256" key="2">
    <source>
        <dbReference type="ARBA" id="ARBA00011915"/>
    </source>
</evidence>
<dbReference type="InterPro" id="IPR032259">
    <property type="entry name" value="HIBYL-CoA-H"/>
</dbReference>
<dbReference type="Gene3D" id="3.90.226.10">
    <property type="entry name" value="2-enoyl-CoA Hydratase, Chain A, domain 1"/>
    <property type="match status" value="1"/>
</dbReference>
<proteinExistence type="inferred from homology"/>
<dbReference type="Proteomes" id="UP001141806">
    <property type="component" value="Unassembled WGS sequence"/>
</dbReference>
<evidence type="ECO:0000313" key="7">
    <source>
        <dbReference type="Proteomes" id="UP001141806"/>
    </source>
</evidence>
<dbReference type="NCBIfam" id="NF004127">
    <property type="entry name" value="PRK05617.1"/>
    <property type="match status" value="1"/>
</dbReference>
<dbReference type="EMBL" id="JAMYWD010000010">
    <property type="protein sequence ID" value="KAJ4957717.1"/>
    <property type="molecule type" value="Genomic_DNA"/>
</dbReference>
<organism evidence="6 7">
    <name type="scientific">Protea cynaroides</name>
    <dbReference type="NCBI Taxonomy" id="273540"/>
    <lineage>
        <taxon>Eukaryota</taxon>
        <taxon>Viridiplantae</taxon>
        <taxon>Streptophyta</taxon>
        <taxon>Embryophyta</taxon>
        <taxon>Tracheophyta</taxon>
        <taxon>Spermatophyta</taxon>
        <taxon>Magnoliopsida</taxon>
        <taxon>Proteales</taxon>
        <taxon>Proteaceae</taxon>
        <taxon>Protea</taxon>
    </lineage>
</organism>
<evidence type="ECO:0000259" key="5">
    <source>
        <dbReference type="Pfam" id="PF16113"/>
    </source>
</evidence>
<dbReference type="GO" id="GO:0006574">
    <property type="term" value="P:L-valine catabolic process"/>
    <property type="evidence" value="ECO:0007669"/>
    <property type="project" value="UniProtKB-UniRule"/>
</dbReference>
<dbReference type="AlphaFoldDB" id="A0A9Q0H4Z5"/>
<dbReference type="FunFam" id="3.90.226.10:FF:000027">
    <property type="entry name" value="Probable 3-hydroxyisobutyryl-CoA hydrolase 2"/>
    <property type="match status" value="1"/>
</dbReference>
<evidence type="ECO:0000313" key="6">
    <source>
        <dbReference type="EMBL" id="KAJ4957717.1"/>
    </source>
</evidence>
<dbReference type="PANTHER" id="PTHR43176:SF3">
    <property type="entry name" value="3-HYDROXYISOBUTYRYL-COA HYDROLASE, MITOCHONDRIAL"/>
    <property type="match status" value="1"/>
</dbReference>
<sequence length="383" mass="42655">MASGNSTNDRGNEVLVKENLNVRTLILNRPRQLNALSFQMVSQLLELFLAYEKDSTVSLLIMKGEGRAFCAGGDVATLVRDVAKGHWRLGAKFFWTEFILNYVIATYTKPQVSILNGIVMGGGAGVSIHGRFRVATENSVFAMPETSLGLFPDVGASYFLSRLPGFFGEYVGLTGARLDGAEMLACGLATHFVPAMRLPLLEDALSKVNTSDPAVVSAIIDEFSQEPALKDKSAYHRLDIIDWCFSRRSVEEILSALEGEAAKGTDDWISTTIQSLKKASPTSLKNSLRLFREGRLQGVGRCLIQEYRVCCHVLRKEISKDFFEGCRAILLDKDRNPKWEPSQLELISDNMVERYFSKVDDEEWEDLKFPARSNLPVHAMAKL</sequence>
<dbReference type="GO" id="GO:0003860">
    <property type="term" value="F:3-hydroxyisobutyryl-CoA hydrolase activity"/>
    <property type="evidence" value="ECO:0007669"/>
    <property type="project" value="UniProtKB-UniRule"/>
</dbReference>
<protein>
    <recommendedName>
        <fullName evidence="2 4">3-hydroxyisobutyryl-CoA hydrolase</fullName>
        <shortName evidence="4">HIB-CoA hydrolase</shortName>
        <shortName evidence="4">HIBYL-CoA-H</shortName>
        <ecNumber evidence="2 4">3.1.2.4</ecNumber>
    </recommendedName>
    <alternativeName>
        <fullName evidence="4">3-hydroxyisobutyryl-coenzyme A hydrolase</fullName>
    </alternativeName>
</protein>
<evidence type="ECO:0000256" key="3">
    <source>
        <dbReference type="ARBA" id="ARBA00022801"/>
    </source>
</evidence>
<evidence type="ECO:0000256" key="4">
    <source>
        <dbReference type="RuleBase" id="RU369070"/>
    </source>
</evidence>
<keyword evidence="7" id="KW-1185">Reference proteome</keyword>
<evidence type="ECO:0000256" key="1">
    <source>
        <dbReference type="ARBA" id="ARBA00001709"/>
    </source>
</evidence>
<reference evidence="6" key="1">
    <citation type="journal article" date="2023" name="Plant J.">
        <title>The genome of the king protea, Protea cynaroides.</title>
        <authorList>
            <person name="Chang J."/>
            <person name="Duong T.A."/>
            <person name="Schoeman C."/>
            <person name="Ma X."/>
            <person name="Roodt D."/>
            <person name="Barker N."/>
            <person name="Li Z."/>
            <person name="Van de Peer Y."/>
            <person name="Mizrachi E."/>
        </authorList>
    </citation>
    <scope>NUCLEOTIDE SEQUENCE</scope>
    <source>
        <tissue evidence="6">Young leaves</tissue>
    </source>
</reference>
<comment type="catalytic activity">
    <reaction evidence="1 4">
        <text>3-hydroxy-2-methylpropanoyl-CoA + H2O = 3-hydroxy-2-methylpropanoate + CoA + H(+)</text>
        <dbReference type="Rhea" id="RHEA:20888"/>
        <dbReference type="ChEBI" id="CHEBI:11805"/>
        <dbReference type="ChEBI" id="CHEBI:15377"/>
        <dbReference type="ChEBI" id="CHEBI:15378"/>
        <dbReference type="ChEBI" id="CHEBI:57287"/>
        <dbReference type="ChEBI" id="CHEBI:57340"/>
        <dbReference type="EC" id="3.1.2.4"/>
    </reaction>
</comment>
<gene>
    <name evidence="6" type="ORF">NE237_024828</name>
</gene>
<name>A0A9Q0H4Z5_9MAGN</name>
<dbReference type="PANTHER" id="PTHR43176">
    <property type="entry name" value="3-HYDROXYISOBUTYRYL-COA HYDROLASE-RELATED"/>
    <property type="match status" value="1"/>
</dbReference>
<keyword evidence="3 4" id="KW-0378">Hydrolase</keyword>
<dbReference type="SUPFAM" id="SSF52096">
    <property type="entry name" value="ClpP/crotonase"/>
    <property type="match status" value="1"/>
</dbReference>
<dbReference type="InterPro" id="IPR045004">
    <property type="entry name" value="ECH_dom"/>
</dbReference>
<dbReference type="EC" id="3.1.2.4" evidence="2 4"/>
<dbReference type="Pfam" id="PF16113">
    <property type="entry name" value="ECH_2"/>
    <property type="match status" value="1"/>
</dbReference>
<comment type="caution">
    <text evidence="6">The sequence shown here is derived from an EMBL/GenBank/DDBJ whole genome shotgun (WGS) entry which is preliminary data.</text>
</comment>
<comment type="similarity">
    <text evidence="4">Belongs to the enoyl-CoA hydratase/isomerase family.</text>
</comment>
<dbReference type="CDD" id="cd06558">
    <property type="entry name" value="crotonase-like"/>
    <property type="match status" value="1"/>
</dbReference>
<accession>A0A9Q0H4Z5</accession>
<comment type="function">
    <text evidence="4">Hydrolyzes 3-hydroxyisobutyryl-CoA (HIBYL-CoA), a saline catabolite. Has high activity toward isobutyryl-CoA. Could be an isobutyryl-CoA dehydrogenase that functions in valine catabolism.</text>
</comment>
<feature type="domain" description="Enoyl-CoA hydratase/isomerase" evidence="5">
    <location>
        <begin position="22"/>
        <end position="356"/>
    </location>
</feature>
<comment type="pathway">
    <text evidence="4">Amino-acid degradation; L-valine degradation.</text>
</comment>
<dbReference type="InterPro" id="IPR029045">
    <property type="entry name" value="ClpP/crotonase-like_dom_sf"/>
</dbReference>
<dbReference type="OrthoDB" id="16820at2759"/>